<proteinExistence type="inferred from homology"/>
<geneLocation type="mitochondrion" evidence="9"/>
<evidence type="ECO:0000256" key="3">
    <source>
        <dbReference type="ARBA" id="ARBA00022478"/>
    </source>
</evidence>
<dbReference type="GO" id="GO:0006390">
    <property type="term" value="P:mitochondrial transcription"/>
    <property type="evidence" value="ECO:0007669"/>
    <property type="project" value="TreeGrafter"/>
</dbReference>
<accession>A0A7G7YDV7</accession>
<dbReference type="InterPro" id="IPR046950">
    <property type="entry name" value="DNA-dir_Rpol_C_phage-type"/>
</dbReference>
<dbReference type="AlphaFoldDB" id="A0A7G7YDV7"/>
<evidence type="ECO:0000256" key="1">
    <source>
        <dbReference type="ARBA" id="ARBA00009493"/>
    </source>
</evidence>
<gene>
    <name evidence="9" type="primary">orf8</name>
</gene>
<dbReference type="PANTHER" id="PTHR10102:SF0">
    <property type="entry name" value="DNA-DIRECTED RNA POLYMERASE, MITOCHONDRIAL"/>
    <property type="match status" value="1"/>
</dbReference>
<evidence type="ECO:0000256" key="2">
    <source>
        <dbReference type="ARBA" id="ARBA00012418"/>
    </source>
</evidence>
<dbReference type="Gene3D" id="1.10.150.20">
    <property type="entry name" value="5' to 3' exonuclease, C-terminal subdomain"/>
    <property type="match status" value="1"/>
</dbReference>
<evidence type="ECO:0000313" key="9">
    <source>
        <dbReference type="EMBL" id="QNH92677.1"/>
    </source>
</evidence>
<evidence type="ECO:0000256" key="7">
    <source>
        <dbReference type="ARBA" id="ARBA00048552"/>
    </source>
</evidence>
<dbReference type="EMBL" id="MT079862">
    <property type="protein sequence ID" value="QNH92677.1"/>
    <property type="molecule type" value="Genomic_DNA"/>
</dbReference>
<name>A0A7G7YDV7_9APHY</name>
<comment type="similarity">
    <text evidence="1">Belongs to the phage and mitochondrial RNA polymerase family.</text>
</comment>
<dbReference type="EC" id="2.7.7.6" evidence="2"/>
<dbReference type="PROSITE" id="PS00489">
    <property type="entry name" value="RNA_POL_PHAGE_2"/>
    <property type="match status" value="1"/>
</dbReference>
<protein>
    <recommendedName>
        <fullName evidence="2">DNA-directed RNA polymerase</fullName>
        <ecNumber evidence="2">2.7.7.6</ecNumber>
    </recommendedName>
</protein>
<evidence type="ECO:0000259" key="8">
    <source>
        <dbReference type="Pfam" id="PF00940"/>
    </source>
</evidence>
<evidence type="ECO:0000256" key="6">
    <source>
        <dbReference type="ARBA" id="ARBA00023163"/>
    </source>
</evidence>
<keyword evidence="3" id="KW-0240">DNA-directed RNA polymerase</keyword>
<dbReference type="InterPro" id="IPR002092">
    <property type="entry name" value="DNA-dir_Rpol_phage-type"/>
</dbReference>
<organism evidence="9">
    <name type="scientific">Wolfiporia cocos</name>
    <dbReference type="NCBI Taxonomy" id="81056"/>
    <lineage>
        <taxon>Eukaryota</taxon>
        <taxon>Fungi</taxon>
        <taxon>Dikarya</taxon>
        <taxon>Basidiomycota</taxon>
        <taxon>Agaricomycotina</taxon>
        <taxon>Agaricomycetes</taxon>
        <taxon>Polyporales</taxon>
        <taxon>Phaeolaceae</taxon>
        <taxon>Wolfiporia</taxon>
    </lineage>
</organism>
<dbReference type="InterPro" id="IPR043502">
    <property type="entry name" value="DNA/RNA_pol_sf"/>
</dbReference>
<sequence>MQDKTIFIQEIAKSKEPWQYLAAFFALYNYKQDPTTIIHLPILYLASCSGLQHLSAITKEVSLAKNTNVIALSDNPREDKPADFYSLVLNRTNLNLSIDKNENLRNIKLDRAAIKRSVMTVPYNISLTGMGDQLIENFKVIWQDNESRILVPGEYTINNTDMVISWKDMGVRSY</sequence>
<feature type="domain" description="DNA-directed RNA polymerase C-terminal" evidence="8">
    <location>
        <begin position="11"/>
        <end position="143"/>
    </location>
</feature>
<keyword evidence="5" id="KW-0548">Nucleotidyltransferase</keyword>
<reference evidence="9" key="1">
    <citation type="journal article" date="2020" name="Front. Microbiol.">
        <title>Characterization of Two Mitochondrial Genomes and Gene Expression Analysis Reveal Clues for Variations, Evolution, and Large-Sclerotium Formation in Medical Fungus Wolfiporia cocos.</title>
        <authorList>
            <person name="Chen M."/>
            <person name="Chen N."/>
            <person name="Wu T."/>
            <person name="Bian Y."/>
            <person name="Deng Y."/>
            <person name="Xu Z."/>
        </authorList>
    </citation>
    <scope>NUCLEOTIDE SEQUENCE</scope>
    <source>
        <strain evidence="9">MD-104 SS10</strain>
    </source>
</reference>
<comment type="catalytic activity">
    <reaction evidence="7">
        <text>RNA(n) + a ribonucleoside 5'-triphosphate = RNA(n+1) + diphosphate</text>
        <dbReference type="Rhea" id="RHEA:21248"/>
        <dbReference type="Rhea" id="RHEA-COMP:14527"/>
        <dbReference type="Rhea" id="RHEA-COMP:17342"/>
        <dbReference type="ChEBI" id="CHEBI:33019"/>
        <dbReference type="ChEBI" id="CHEBI:61557"/>
        <dbReference type="ChEBI" id="CHEBI:140395"/>
        <dbReference type="EC" id="2.7.7.6"/>
    </reaction>
</comment>
<dbReference type="Pfam" id="PF00940">
    <property type="entry name" value="RNA_pol"/>
    <property type="match status" value="1"/>
</dbReference>
<evidence type="ECO:0000256" key="5">
    <source>
        <dbReference type="ARBA" id="ARBA00022695"/>
    </source>
</evidence>
<dbReference type="PANTHER" id="PTHR10102">
    <property type="entry name" value="DNA-DIRECTED RNA POLYMERASE, MITOCHONDRIAL"/>
    <property type="match status" value="1"/>
</dbReference>
<evidence type="ECO:0000256" key="4">
    <source>
        <dbReference type="ARBA" id="ARBA00022679"/>
    </source>
</evidence>
<keyword evidence="6" id="KW-0804">Transcription</keyword>
<dbReference type="GO" id="GO:0034245">
    <property type="term" value="C:mitochondrial DNA-directed RNA polymerase complex"/>
    <property type="evidence" value="ECO:0007669"/>
    <property type="project" value="TreeGrafter"/>
</dbReference>
<keyword evidence="9" id="KW-0496">Mitochondrion</keyword>
<dbReference type="GO" id="GO:0003899">
    <property type="term" value="F:DNA-directed RNA polymerase activity"/>
    <property type="evidence" value="ECO:0007669"/>
    <property type="project" value="UniProtKB-EC"/>
</dbReference>
<keyword evidence="4" id="KW-0808">Transferase</keyword>
<dbReference type="SUPFAM" id="SSF56672">
    <property type="entry name" value="DNA/RNA polymerases"/>
    <property type="match status" value="1"/>
</dbReference>
<dbReference type="GO" id="GO:0003677">
    <property type="term" value="F:DNA binding"/>
    <property type="evidence" value="ECO:0007669"/>
    <property type="project" value="InterPro"/>
</dbReference>